<comment type="caution">
    <text evidence="2">The sequence shown here is derived from an EMBL/GenBank/DDBJ whole genome shotgun (WGS) entry which is preliminary data.</text>
</comment>
<evidence type="ECO:0000259" key="1">
    <source>
        <dbReference type="Pfam" id="PF20613"/>
    </source>
</evidence>
<reference evidence="2 3" key="1">
    <citation type="submission" date="2018-05" db="EMBL/GenBank/DDBJ databases">
        <title>Draft Genome Sequences for a Diverse set of 7 Haemophilus Species.</title>
        <authorList>
            <person name="Nichols M."/>
            <person name="Topaz N."/>
            <person name="Wang X."/>
            <person name="Wang X."/>
            <person name="Boxrud D."/>
        </authorList>
    </citation>
    <scope>NUCLEOTIDE SEQUENCE [LARGE SCALE GENOMIC DNA]</scope>
    <source>
        <strain evidence="2 3">C2008003258</strain>
    </source>
</reference>
<sequence length="245" mass="28814">MDNIVFIKERMEMGITHPFICQTENNEWYIVKTLNMMPISQLLAEVIGSKLVAEIGLPCPPVKFIYIPLQATLYVKPDWKDDLLIGPAFGSNYISYAKVAKTAQAKNTVYLSEQEQKWLYMFDRWILNSDRTASLIGTGNINLLFDEEQKKILVIDHNLAFDENADFSEHIFAPPNRTWRLDWVDKQTFTEKAIDILRNFDDIYKSIPDDWFARDEQFQEIETQINRIRSILNRITEDCYWDNIE</sequence>
<evidence type="ECO:0000313" key="2">
    <source>
        <dbReference type="EMBL" id="RDE93662.1"/>
    </source>
</evidence>
<organism evidence="2 3">
    <name type="scientific">Haemophilus parainfluenzae</name>
    <dbReference type="NCBI Taxonomy" id="729"/>
    <lineage>
        <taxon>Bacteria</taxon>
        <taxon>Pseudomonadati</taxon>
        <taxon>Pseudomonadota</taxon>
        <taxon>Gammaproteobacteria</taxon>
        <taxon>Pasteurellales</taxon>
        <taxon>Pasteurellaceae</taxon>
        <taxon>Haemophilus</taxon>
    </lineage>
</organism>
<dbReference type="Pfam" id="PF20613">
    <property type="entry name" value="HipA_2"/>
    <property type="match status" value="1"/>
</dbReference>
<proteinExistence type="predicted"/>
<dbReference type="AlphaFoldDB" id="A0AB37IJA6"/>
<feature type="domain" description="HipA-like kinase" evidence="1">
    <location>
        <begin position="4"/>
        <end position="244"/>
    </location>
</feature>
<name>A0AB37IJA6_HAEPA</name>
<accession>A0AB37IJA6</accession>
<gene>
    <name evidence="2" type="ORF">DPV97_03855</name>
</gene>
<dbReference type="Proteomes" id="UP000253763">
    <property type="component" value="Unassembled WGS sequence"/>
</dbReference>
<protein>
    <submittedName>
        <fullName evidence="2">Toxin HipA</fullName>
    </submittedName>
</protein>
<evidence type="ECO:0000313" key="3">
    <source>
        <dbReference type="Proteomes" id="UP000253763"/>
    </source>
</evidence>
<dbReference type="EMBL" id="QEPZ01000002">
    <property type="protein sequence ID" value="RDE93662.1"/>
    <property type="molecule type" value="Genomic_DNA"/>
</dbReference>
<dbReference type="RefSeq" id="WP_049362927.1">
    <property type="nucleotide sequence ID" value="NZ_JUTJ01000036.1"/>
</dbReference>
<dbReference type="InterPro" id="IPR046748">
    <property type="entry name" value="HipA_2"/>
</dbReference>